<accession>A0AAV6LH63</accession>
<proteinExistence type="predicted"/>
<name>A0AAV6LH63_9ERIC</name>
<protein>
    <submittedName>
        <fullName evidence="1">Uncharacterized protein</fullName>
    </submittedName>
</protein>
<keyword evidence="2" id="KW-1185">Reference proteome</keyword>
<dbReference type="EMBL" id="JACTNZ010000001">
    <property type="protein sequence ID" value="KAG5564065.1"/>
    <property type="molecule type" value="Genomic_DNA"/>
</dbReference>
<reference evidence="1" key="1">
    <citation type="submission" date="2020-08" db="EMBL/GenBank/DDBJ databases">
        <title>Plant Genome Project.</title>
        <authorList>
            <person name="Zhang R.-G."/>
        </authorList>
    </citation>
    <scope>NUCLEOTIDE SEQUENCE</scope>
    <source>
        <strain evidence="1">WSP0</strain>
        <tissue evidence="1">Leaf</tissue>
    </source>
</reference>
<dbReference type="AlphaFoldDB" id="A0AAV6LH63"/>
<sequence length="121" mass="13403">MQKVNLLSPVHTELYSSGKRNDELARVEQSEELVQNTYSDKGFGDPVVRPSAALGWSEALETKTIVCLPTDVGNGEDVASFYLAVLSISEDVTEKQNEYITALLVCFHIRRIISTANNRSI</sequence>
<evidence type="ECO:0000313" key="2">
    <source>
        <dbReference type="Proteomes" id="UP000823749"/>
    </source>
</evidence>
<dbReference type="Proteomes" id="UP000823749">
    <property type="component" value="Chromosome 1"/>
</dbReference>
<comment type="caution">
    <text evidence="1">The sequence shown here is derived from an EMBL/GenBank/DDBJ whole genome shotgun (WGS) entry which is preliminary data.</text>
</comment>
<evidence type="ECO:0000313" key="1">
    <source>
        <dbReference type="EMBL" id="KAG5564065.1"/>
    </source>
</evidence>
<gene>
    <name evidence="1" type="ORF">RHGRI_000287</name>
</gene>
<organism evidence="1 2">
    <name type="scientific">Rhododendron griersonianum</name>
    <dbReference type="NCBI Taxonomy" id="479676"/>
    <lineage>
        <taxon>Eukaryota</taxon>
        <taxon>Viridiplantae</taxon>
        <taxon>Streptophyta</taxon>
        <taxon>Embryophyta</taxon>
        <taxon>Tracheophyta</taxon>
        <taxon>Spermatophyta</taxon>
        <taxon>Magnoliopsida</taxon>
        <taxon>eudicotyledons</taxon>
        <taxon>Gunneridae</taxon>
        <taxon>Pentapetalae</taxon>
        <taxon>asterids</taxon>
        <taxon>Ericales</taxon>
        <taxon>Ericaceae</taxon>
        <taxon>Ericoideae</taxon>
        <taxon>Rhodoreae</taxon>
        <taxon>Rhododendron</taxon>
    </lineage>
</organism>